<evidence type="ECO:0000313" key="10">
    <source>
        <dbReference type="EMBL" id="KAJ8884221.1"/>
    </source>
</evidence>
<evidence type="ECO:0000256" key="1">
    <source>
        <dbReference type="ARBA" id="ARBA00004370"/>
    </source>
</evidence>
<dbReference type="Proteomes" id="UP001159363">
    <property type="component" value="Chromosome 4"/>
</dbReference>
<keyword evidence="5" id="KW-0472">Membrane</keyword>
<keyword evidence="3" id="KW-1133">Transmembrane helix</keyword>
<comment type="caution">
    <text evidence="10">The sequence shown here is derived from an EMBL/GenBank/DDBJ whole genome shotgun (WGS) entry which is preliminary data.</text>
</comment>
<keyword evidence="11" id="KW-1185">Reference proteome</keyword>
<evidence type="ECO:0000313" key="11">
    <source>
        <dbReference type="Proteomes" id="UP001159363"/>
    </source>
</evidence>
<dbReference type="PANTHER" id="PTHR10519:SF20">
    <property type="entry name" value="G-PROTEIN COUPLED RECEPTOR 156-RELATED"/>
    <property type="match status" value="1"/>
</dbReference>
<dbReference type="Pfam" id="PF01094">
    <property type="entry name" value="ANF_receptor"/>
    <property type="match status" value="1"/>
</dbReference>
<gene>
    <name evidence="10" type="ORF">PR048_016078</name>
</gene>
<comment type="subcellular location">
    <subcellularLocation>
        <location evidence="1">Membrane</location>
    </subcellularLocation>
</comment>
<dbReference type="PANTHER" id="PTHR10519">
    <property type="entry name" value="GABA-B RECEPTOR"/>
    <property type="match status" value="1"/>
</dbReference>
<evidence type="ECO:0000259" key="9">
    <source>
        <dbReference type="Pfam" id="PF01094"/>
    </source>
</evidence>
<keyword evidence="6" id="KW-0675">Receptor</keyword>
<evidence type="ECO:0000256" key="2">
    <source>
        <dbReference type="ARBA" id="ARBA00022692"/>
    </source>
</evidence>
<dbReference type="Gene3D" id="3.40.50.2300">
    <property type="match status" value="2"/>
</dbReference>
<evidence type="ECO:0000256" key="8">
    <source>
        <dbReference type="ARBA" id="ARBA00023224"/>
    </source>
</evidence>
<dbReference type="SUPFAM" id="SSF53822">
    <property type="entry name" value="Periplasmic binding protein-like I"/>
    <property type="match status" value="2"/>
</dbReference>
<evidence type="ECO:0000256" key="3">
    <source>
        <dbReference type="ARBA" id="ARBA00022989"/>
    </source>
</evidence>
<name>A0ABQ9HIQ5_9NEOP</name>
<evidence type="ECO:0000256" key="7">
    <source>
        <dbReference type="ARBA" id="ARBA00023180"/>
    </source>
</evidence>
<dbReference type="EMBL" id="JARBHB010000005">
    <property type="protein sequence ID" value="KAJ8884221.1"/>
    <property type="molecule type" value="Genomic_DNA"/>
</dbReference>
<dbReference type="InterPro" id="IPR002455">
    <property type="entry name" value="GPCR3_GABA-B"/>
</dbReference>
<protein>
    <recommendedName>
        <fullName evidence="9">Receptor ligand binding region domain-containing protein</fullName>
    </recommendedName>
</protein>
<accession>A0ABQ9HIQ5</accession>
<evidence type="ECO:0000256" key="4">
    <source>
        <dbReference type="ARBA" id="ARBA00023040"/>
    </source>
</evidence>
<sequence length="312" mass="36166">MWDLVSTCPASSVLCRVNNLPEWVKHCAQDGAKSFCRVCIKDWNVSSIKMNQYQYVEVYLQLLQKFQWRQVAALTEDGQKYTEYISDLQDLLEKHNISVLNRKFPRDRKQSEMMQVTHEEKGLAYHCDIRAAYMLTPNRYCCPVVSCHFCFRAASSHDEEGQRYCIVKWEVSIHVTRKFFGGGEAAARAESQAANQGTILFIVHLLKLQHVAQYYNNHRDYLVNIKKENRRIIIADLYDIMARAVMCEAYHLDMTAKQGYVWFLPLWLATDWYDTDLHNNFTSEDGSAAENISCSTAEMKEVTCFSNCALSK</sequence>
<keyword evidence="2" id="KW-0812">Transmembrane</keyword>
<evidence type="ECO:0000256" key="5">
    <source>
        <dbReference type="ARBA" id="ARBA00023136"/>
    </source>
</evidence>
<organism evidence="10 11">
    <name type="scientific">Dryococelus australis</name>
    <dbReference type="NCBI Taxonomy" id="614101"/>
    <lineage>
        <taxon>Eukaryota</taxon>
        <taxon>Metazoa</taxon>
        <taxon>Ecdysozoa</taxon>
        <taxon>Arthropoda</taxon>
        <taxon>Hexapoda</taxon>
        <taxon>Insecta</taxon>
        <taxon>Pterygota</taxon>
        <taxon>Neoptera</taxon>
        <taxon>Polyneoptera</taxon>
        <taxon>Phasmatodea</taxon>
        <taxon>Verophasmatodea</taxon>
        <taxon>Anareolatae</taxon>
        <taxon>Phasmatidae</taxon>
        <taxon>Eurycanthinae</taxon>
        <taxon>Dryococelus</taxon>
    </lineage>
</organism>
<evidence type="ECO:0000256" key="6">
    <source>
        <dbReference type="ARBA" id="ARBA00023170"/>
    </source>
</evidence>
<reference evidence="10 11" key="1">
    <citation type="submission" date="2023-02" db="EMBL/GenBank/DDBJ databases">
        <title>LHISI_Scaffold_Assembly.</title>
        <authorList>
            <person name="Stuart O.P."/>
            <person name="Cleave R."/>
            <person name="Magrath M.J.L."/>
            <person name="Mikheyev A.S."/>
        </authorList>
    </citation>
    <scope>NUCLEOTIDE SEQUENCE [LARGE SCALE GENOMIC DNA]</scope>
    <source>
        <strain evidence="10">Daus_M_001</strain>
        <tissue evidence="10">Leg muscle</tissue>
    </source>
</reference>
<dbReference type="InterPro" id="IPR028082">
    <property type="entry name" value="Peripla_BP_I"/>
</dbReference>
<keyword evidence="7" id="KW-0325">Glycoprotein</keyword>
<proteinExistence type="predicted"/>
<dbReference type="InterPro" id="IPR001828">
    <property type="entry name" value="ANF_lig-bd_rcpt"/>
</dbReference>
<feature type="domain" description="Receptor ligand binding region" evidence="9">
    <location>
        <begin position="222"/>
        <end position="282"/>
    </location>
</feature>
<keyword evidence="8" id="KW-0807">Transducer</keyword>
<keyword evidence="4" id="KW-0297">G-protein coupled receptor</keyword>